<protein>
    <recommendedName>
        <fullName evidence="1">HTH marR-type domain-containing protein</fullName>
    </recommendedName>
</protein>
<evidence type="ECO:0000313" key="2">
    <source>
        <dbReference type="EMBL" id="OMC39750.1"/>
    </source>
</evidence>
<dbReference type="PANTHER" id="PTHR33164">
    <property type="entry name" value="TRANSCRIPTIONAL REGULATOR, MARR FAMILY"/>
    <property type="match status" value="1"/>
</dbReference>
<feature type="domain" description="HTH marR-type" evidence="1">
    <location>
        <begin position="1"/>
        <end position="139"/>
    </location>
</feature>
<gene>
    <name evidence="2" type="ORF">A5742_04485</name>
</gene>
<evidence type="ECO:0000259" key="1">
    <source>
        <dbReference type="PROSITE" id="PS50995"/>
    </source>
</evidence>
<dbReference type="InterPro" id="IPR039422">
    <property type="entry name" value="MarR/SlyA-like"/>
</dbReference>
<reference evidence="2 3" key="1">
    <citation type="submission" date="2016-07" db="EMBL/GenBank/DDBJ databases">
        <authorList>
            <person name="Sutton G."/>
            <person name="Brinkac L."/>
            <person name="Sanka R."/>
            <person name="Adams M."/>
            <person name="Lau E."/>
            <person name="Kumar A."/>
            <person name="Macaden R."/>
        </authorList>
    </citation>
    <scope>NUCLEOTIDE SEQUENCE [LARGE SCALE GENOMIC DNA]</scope>
    <source>
        <strain evidence="2 3">GA-0871</strain>
    </source>
</reference>
<evidence type="ECO:0000313" key="3">
    <source>
        <dbReference type="Proteomes" id="UP000187001"/>
    </source>
</evidence>
<comment type="caution">
    <text evidence="2">The sequence shown here is derived from an EMBL/GenBank/DDBJ whole genome shotgun (WGS) entry which is preliminary data.</text>
</comment>
<accession>A0ABD6QJY3</accession>
<dbReference type="Proteomes" id="UP000187001">
    <property type="component" value="Unassembled WGS sequence"/>
</dbReference>
<dbReference type="EMBL" id="MBER01000115">
    <property type="protein sequence ID" value="OMC39750.1"/>
    <property type="molecule type" value="Genomic_DNA"/>
</dbReference>
<dbReference type="AlphaFoldDB" id="A0ABD6QJY3"/>
<sequence length="152" mass="16004">MVVAKRPDPGLRATIADAFTQTATLVVRHLGRGMNLTATLVLTTLDDNGPARLTALATAAGISQPAMTQCIGKLEREGFVTRLVDPEDGRATLIAVTDAGHRQCVELTESLHARTEDLLEALSIHDQETLGLAMRVALPLIGELISLAASAG</sequence>
<organism evidence="2 3">
    <name type="scientific">Mycolicibacterium fortuitum</name>
    <name type="common">Mycobacterium fortuitum</name>
    <dbReference type="NCBI Taxonomy" id="1766"/>
    <lineage>
        <taxon>Bacteria</taxon>
        <taxon>Bacillati</taxon>
        <taxon>Actinomycetota</taxon>
        <taxon>Actinomycetes</taxon>
        <taxon>Mycobacteriales</taxon>
        <taxon>Mycobacteriaceae</taxon>
        <taxon>Mycolicibacterium</taxon>
    </lineage>
</organism>
<dbReference type="Gene3D" id="1.10.10.10">
    <property type="entry name" value="Winged helix-like DNA-binding domain superfamily/Winged helix DNA-binding domain"/>
    <property type="match status" value="1"/>
</dbReference>
<dbReference type="PROSITE" id="PS50995">
    <property type="entry name" value="HTH_MARR_2"/>
    <property type="match status" value="1"/>
</dbReference>
<dbReference type="SUPFAM" id="SSF46785">
    <property type="entry name" value="Winged helix' DNA-binding domain"/>
    <property type="match status" value="1"/>
</dbReference>
<dbReference type="RefSeq" id="WP_076206473.1">
    <property type="nucleotide sequence ID" value="NZ_MBER01000115.1"/>
</dbReference>
<dbReference type="PANTHER" id="PTHR33164:SF99">
    <property type="entry name" value="MARR FAMILY REGULATORY PROTEIN"/>
    <property type="match status" value="1"/>
</dbReference>
<name>A0ABD6QJY3_MYCFO</name>
<dbReference type="Pfam" id="PF01047">
    <property type="entry name" value="MarR"/>
    <property type="match status" value="1"/>
</dbReference>
<dbReference type="InterPro" id="IPR036390">
    <property type="entry name" value="WH_DNA-bd_sf"/>
</dbReference>
<dbReference type="SMART" id="SM00347">
    <property type="entry name" value="HTH_MARR"/>
    <property type="match status" value="1"/>
</dbReference>
<dbReference type="InterPro" id="IPR000835">
    <property type="entry name" value="HTH_MarR-typ"/>
</dbReference>
<dbReference type="InterPro" id="IPR036388">
    <property type="entry name" value="WH-like_DNA-bd_sf"/>
</dbReference>
<proteinExistence type="predicted"/>
<dbReference type="GO" id="GO:0006355">
    <property type="term" value="P:regulation of DNA-templated transcription"/>
    <property type="evidence" value="ECO:0007669"/>
    <property type="project" value="UniProtKB-ARBA"/>
</dbReference>